<organism evidence="2 3">
    <name type="scientific">Hylemonella gracilis str. Niagara R</name>
    <dbReference type="NCBI Taxonomy" id="1458275"/>
    <lineage>
        <taxon>Bacteria</taxon>
        <taxon>Pseudomonadati</taxon>
        <taxon>Pseudomonadota</taxon>
        <taxon>Betaproteobacteria</taxon>
        <taxon>Burkholderiales</taxon>
        <taxon>Comamonadaceae</taxon>
        <taxon>Hylemonella</taxon>
    </lineage>
</organism>
<sequence length="228" mass="25080">MPLLLIAGLPQVGAAANDADEAPGAGAQPAAPPVSAPVAPPSAPILPVPAAPALSQRPSVGPLELRRQGDALELSARLRFNLPEPVRDALYKGLSVIFTAEAVIYRERWWWLDARVSRAQRQWRLVYQPLTQRWRLSLGATPSAKAGNAALAQFFDSLDEALAVIQHISQWRVAEGSALDADDTYRVEFHFHLDTDKLPRPLQIGALGDEDWELDLSRQRTFSLERLD</sequence>
<name>A0A016XF33_9BURK</name>
<proteinExistence type="predicted"/>
<feature type="compositionally biased region" description="Pro residues" evidence="1">
    <location>
        <begin position="30"/>
        <end position="39"/>
    </location>
</feature>
<gene>
    <name evidence="2" type="ORF">AZ34_03110</name>
</gene>
<dbReference type="Proteomes" id="UP000023268">
    <property type="component" value="Unassembled WGS sequence"/>
</dbReference>
<protein>
    <submittedName>
        <fullName evidence="2">Signal peptide protein</fullName>
    </submittedName>
</protein>
<dbReference type="Pfam" id="PF14334">
    <property type="entry name" value="DUF4390"/>
    <property type="match status" value="1"/>
</dbReference>
<evidence type="ECO:0000313" key="2">
    <source>
        <dbReference type="EMBL" id="EYC50162.1"/>
    </source>
</evidence>
<dbReference type="AlphaFoldDB" id="A0A016XF33"/>
<dbReference type="STRING" id="1458275.AZ34_03110"/>
<comment type="caution">
    <text evidence="2">The sequence shown here is derived from an EMBL/GenBank/DDBJ whole genome shotgun (WGS) entry which is preliminary data.</text>
</comment>
<dbReference type="EMBL" id="JEMG01000001">
    <property type="protein sequence ID" value="EYC50162.1"/>
    <property type="molecule type" value="Genomic_DNA"/>
</dbReference>
<accession>A0A016XF33</accession>
<dbReference type="RefSeq" id="WP_051509489.1">
    <property type="nucleotide sequence ID" value="NZ_JEMG01000001.1"/>
</dbReference>
<dbReference type="eggNOG" id="ENOG502ZZV8">
    <property type="taxonomic scope" value="Bacteria"/>
</dbReference>
<evidence type="ECO:0000313" key="3">
    <source>
        <dbReference type="Proteomes" id="UP000023268"/>
    </source>
</evidence>
<feature type="region of interest" description="Disordered" evidence="1">
    <location>
        <begin position="16"/>
        <end position="39"/>
    </location>
</feature>
<feature type="compositionally biased region" description="Low complexity" evidence="1">
    <location>
        <begin position="16"/>
        <end position="29"/>
    </location>
</feature>
<reference evidence="2 3" key="1">
    <citation type="submission" date="2014-02" db="EMBL/GenBank/DDBJ databases">
        <title>Draft Genome of Hylemonella gracilis isolated from the Niagara River.</title>
        <authorList>
            <person name="Pawlowski D.R."/>
            <person name="Koudelka G.B."/>
        </authorList>
    </citation>
    <scope>NUCLEOTIDE SEQUENCE [LARGE SCALE GENOMIC DNA]</scope>
    <source>
        <strain evidence="2 3">Niagara R</strain>
    </source>
</reference>
<evidence type="ECO:0000256" key="1">
    <source>
        <dbReference type="SAM" id="MobiDB-lite"/>
    </source>
</evidence>
<dbReference type="InterPro" id="IPR025500">
    <property type="entry name" value="DUF4390"/>
</dbReference>